<dbReference type="Proteomes" id="UP000245631">
    <property type="component" value="Unassembled WGS sequence"/>
</dbReference>
<dbReference type="GeneID" id="61049562"/>
<dbReference type="Gene3D" id="3.30.2000.20">
    <property type="match status" value="1"/>
</dbReference>
<comment type="caution">
    <text evidence="1">The sequence shown here is derived from an EMBL/GenBank/DDBJ whole genome shotgun (WGS) entry which is preliminary data.</text>
</comment>
<sequence>MSSLTTYDTIEQYLTAQWTTTPLIFENMPDDLPDDPAHFVFVEIFGDFFDQASIGAETRSANLWREVGQLYLNVMTRNNIGTRKARELAGQLIDLFRGMEIGTVIFREASLGAGEAGKYKANYYAMTATINWQRDE</sequence>
<name>A0A8E2WJ44_RHILI</name>
<evidence type="ECO:0000313" key="1">
    <source>
        <dbReference type="EMBL" id="PWJ93526.1"/>
    </source>
</evidence>
<organism evidence="1 2">
    <name type="scientific">Rhizobium loti</name>
    <name type="common">Mesorhizobium loti</name>
    <dbReference type="NCBI Taxonomy" id="381"/>
    <lineage>
        <taxon>Bacteria</taxon>
        <taxon>Pseudomonadati</taxon>
        <taxon>Pseudomonadota</taxon>
        <taxon>Alphaproteobacteria</taxon>
        <taxon>Hyphomicrobiales</taxon>
        <taxon>Phyllobacteriaceae</taxon>
        <taxon>Mesorhizobium</taxon>
    </lineage>
</organism>
<protein>
    <submittedName>
        <fullName evidence="1">Uncharacterized protein</fullName>
    </submittedName>
</protein>
<dbReference type="RefSeq" id="WP_109658745.1">
    <property type="nucleotide sequence ID" value="NZ_QGGH01000001.1"/>
</dbReference>
<accession>A0A8E2WJ44</accession>
<gene>
    <name evidence="1" type="ORF">C8D77_101205</name>
</gene>
<dbReference type="EMBL" id="QGGH01000001">
    <property type="protein sequence ID" value="PWJ93526.1"/>
    <property type="molecule type" value="Genomic_DNA"/>
</dbReference>
<reference evidence="1 2" key="1">
    <citation type="submission" date="2018-05" db="EMBL/GenBank/DDBJ databases">
        <title>Genomic Encyclopedia of Type Strains, Phase IV (KMG-IV): sequencing the most valuable type-strain genomes for metagenomic binning, comparative biology and taxonomic classification.</title>
        <authorList>
            <person name="Goeker M."/>
        </authorList>
    </citation>
    <scope>NUCLEOTIDE SEQUENCE [LARGE SCALE GENOMIC DNA]</scope>
    <source>
        <strain evidence="1 2">DSM 2626</strain>
    </source>
</reference>
<dbReference type="AlphaFoldDB" id="A0A8E2WJ44"/>
<evidence type="ECO:0000313" key="2">
    <source>
        <dbReference type="Proteomes" id="UP000245631"/>
    </source>
</evidence>
<proteinExistence type="predicted"/>